<gene>
    <name evidence="9" type="ORF">Esi_0074_0050</name>
</gene>
<evidence type="ECO:0000313" key="10">
    <source>
        <dbReference type="Proteomes" id="UP000002630"/>
    </source>
</evidence>
<feature type="region of interest" description="Disordered" evidence="6">
    <location>
        <begin position="624"/>
        <end position="778"/>
    </location>
</feature>
<feature type="compositionally biased region" description="Low complexity" evidence="6">
    <location>
        <begin position="625"/>
        <end position="639"/>
    </location>
</feature>
<feature type="region of interest" description="Disordered" evidence="6">
    <location>
        <begin position="251"/>
        <end position="377"/>
    </location>
</feature>
<feature type="compositionally biased region" description="Low complexity" evidence="6">
    <location>
        <begin position="258"/>
        <end position="268"/>
    </location>
</feature>
<feature type="compositionally biased region" description="Low complexity" evidence="6">
    <location>
        <begin position="698"/>
        <end position="769"/>
    </location>
</feature>
<protein>
    <submittedName>
        <fullName evidence="9">Myb-like DNA-binding protein, putative</fullName>
    </submittedName>
</protein>
<dbReference type="GO" id="GO:0042796">
    <property type="term" value="P:snRNA transcription by RNA polymerase III"/>
    <property type="evidence" value="ECO:0007669"/>
    <property type="project" value="TreeGrafter"/>
</dbReference>
<evidence type="ECO:0000256" key="2">
    <source>
        <dbReference type="ARBA" id="ARBA00023015"/>
    </source>
</evidence>
<dbReference type="eggNOG" id="KOG0048">
    <property type="taxonomic scope" value="Eukaryota"/>
</dbReference>
<keyword evidence="10" id="KW-1185">Reference proteome</keyword>
<dbReference type="InterPro" id="IPR051575">
    <property type="entry name" value="Myb-like_DNA-bd"/>
</dbReference>
<evidence type="ECO:0000256" key="4">
    <source>
        <dbReference type="ARBA" id="ARBA00023163"/>
    </source>
</evidence>
<dbReference type="InterPro" id="IPR017930">
    <property type="entry name" value="Myb_dom"/>
</dbReference>
<dbReference type="InParanoid" id="D8LSJ8"/>
<feature type="domain" description="HTH myb-type" evidence="8">
    <location>
        <begin position="147"/>
        <end position="201"/>
    </location>
</feature>
<dbReference type="FunFam" id="1.10.10.60:FF:000010">
    <property type="entry name" value="Transcriptional activator Myb isoform A"/>
    <property type="match status" value="1"/>
</dbReference>
<feature type="domain" description="Myb-like" evidence="7">
    <location>
        <begin position="198"/>
        <end position="248"/>
    </location>
</feature>
<dbReference type="GO" id="GO:0001006">
    <property type="term" value="F:RNA polymerase III type 3 promoter sequence-specific DNA binding"/>
    <property type="evidence" value="ECO:0007669"/>
    <property type="project" value="TreeGrafter"/>
</dbReference>
<name>D8LSJ8_ECTSI</name>
<evidence type="ECO:0000259" key="8">
    <source>
        <dbReference type="PROSITE" id="PS51294"/>
    </source>
</evidence>
<feature type="compositionally biased region" description="Low complexity" evidence="6">
    <location>
        <begin position="287"/>
        <end position="298"/>
    </location>
</feature>
<feature type="domain" description="HTH myb-type" evidence="8">
    <location>
        <begin position="202"/>
        <end position="252"/>
    </location>
</feature>
<proteinExistence type="predicted"/>
<dbReference type="Gene3D" id="1.10.10.60">
    <property type="entry name" value="Homeodomain-like"/>
    <property type="match status" value="3"/>
</dbReference>
<feature type="domain" description="Myb-like" evidence="7">
    <location>
        <begin position="147"/>
        <end position="197"/>
    </location>
</feature>
<dbReference type="GO" id="GO:0000978">
    <property type="term" value="F:RNA polymerase II cis-regulatory region sequence-specific DNA binding"/>
    <property type="evidence" value="ECO:0007669"/>
    <property type="project" value="TreeGrafter"/>
</dbReference>
<dbReference type="STRING" id="2880.D8LSJ8"/>
<feature type="compositionally biased region" description="Low complexity" evidence="6">
    <location>
        <begin position="59"/>
        <end position="72"/>
    </location>
</feature>
<dbReference type="PANTHER" id="PTHR46621:SF1">
    <property type="entry name" value="SNRNA-ACTIVATING PROTEIN COMPLEX SUBUNIT 4"/>
    <property type="match status" value="1"/>
</dbReference>
<dbReference type="InterPro" id="IPR009057">
    <property type="entry name" value="Homeodomain-like_sf"/>
</dbReference>
<feature type="region of interest" description="Disordered" evidence="6">
    <location>
        <begin position="554"/>
        <end position="595"/>
    </location>
</feature>
<evidence type="ECO:0000259" key="7">
    <source>
        <dbReference type="PROSITE" id="PS50090"/>
    </source>
</evidence>
<feature type="compositionally biased region" description="Low complexity" evidence="6">
    <location>
        <begin position="334"/>
        <end position="350"/>
    </location>
</feature>
<accession>D8LSJ8</accession>
<keyword evidence="5" id="KW-0539">Nucleus</keyword>
<evidence type="ECO:0000256" key="3">
    <source>
        <dbReference type="ARBA" id="ARBA00023125"/>
    </source>
</evidence>
<keyword evidence="1" id="KW-0677">Repeat</keyword>
<dbReference type="CDD" id="cd00167">
    <property type="entry name" value="SANT"/>
    <property type="match status" value="3"/>
</dbReference>
<keyword evidence="3" id="KW-0238">DNA-binding</keyword>
<dbReference type="InterPro" id="IPR001005">
    <property type="entry name" value="SANT/Myb"/>
</dbReference>
<dbReference type="PROSITE" id="PS51294">
    <property type="entry name" value="HTH_MYB"/>
    <property type="match status" value="3"/>
</dbReference>
<feature type="region of interest" description="Disordered" evidence="6">
    <location>
        <begin position="488"/>
        <end position="521"/>
    </location>
</feature>
<dbReference type="GO" id="GO:0019185">
    <property type="term" value="C:snRNA-activating protein complex"/>
    <property type="evidence" value="ECO:0007669"/>
    <property type="project" value="TreeGrafter"/>
</dbReference>
<dbReference type="Pfam" id="PF00249">
    <property type="entry name" value="Myb_DNA-binding"/>
    <property type="match status" value="1"/>
</dbReference>
<feature type="domain" description="HTH myb-type" evidence="8">
    <location>
        <begin position="92"/>
        <end position="146"/>
    </location>
</feature>
<dbReference type="SMART" id="SM00717">
    <property type="entry name" value="SANT"/>
    <property type="match status" value="3"/>
</dbReference>
<feature type="compositionally biased region" description="Gly residues" evidence="6">
    <location>
        <begin position="316"/>
        <end position="328"/>
    </location>
</feature>
<evidence type="ECO:0000313" key="9">
    <source>
        <dbReference type="EMBL" id="CBN77835.1"/>
    </source>
</evidence>
<feature type="region of interest" description="Disordered" evidence="6">
    <location>
        <begin position="50"/>
        <end position="72"/>
    </location>
</feature>
<evidence type="ECO:0000256" key="6">
    <source>
        <dbReference type="SAM" id="MobiDB-lite"/>
    </source>
</evidence>
<evidence type="ECO:0000256" key="5">
    <source>
        <dbReference type="ARBA" id="ARBA00023242"/>
    </source>
</evidence>
<dbReference type="Pfam" id="PF13921">
    <property type="entry name" value="Myb_DNA-bind_6"/>
    <property type="match status" value="1"/>
</dbReference>
<dbReference type="PROSITE" id="PS50090">
    <property type="entry name" value="MYB_LIKE"/>
    <property type="match status" value="3"/>
</dbReference>
<feature type="domain" description="Myb-like" evidence="7">
    <location>
        <begin position="102"/>
        <end position="146"/>
    </location>
</feature>
<reference evidence="9 10" key="1">
    <citation type="journal article" date="2010" name="Nature">
        <title>The Ectocarpus genome and the independent evolution of multicellularity in brown algae.</title>
        <authorList>
            <person name="Cock J.M."/>
            <person name="Sterck L."/>
            <person name="Rouze P."/>
            <person name="Scornet D."/>
            <person name="Allen A.E."/>
            <person name="Amoutzias G."/>
            <person name="Anthouard V."/>
            <person name="Artiguenave F."/>
            <person name="Aury J.M."/>
            <person name="Badger J.H."/>
            <person name="Beszteri B."/>
            <person name="Billiau K."/>
            <person name="Bonnet E."/>
            <person name="Bothwell J.H."/>
            <person name="Bowler C."/>
            <person name="Boyen C."/>
            <person name="Brownlee C."/>
            <person name="Carrano C.J."/>
            <person name="Charrier B."/>
            <person name="Cho G.Y."/>
            <person name="Coelho S.M."/>
            <person name="Collen J."/>
            <person name="Corre E."/>
            <person name="Da Silva C."/>
            <person name="Delage L."/>
            <person name="Delaroque N."/>
            <person name="Dittami S.M."/>
            <person name="Doulbeau S."/>
            <person name="Elias M."/>
            <person name="Farnham G."/>
            <person name="Gachon C.M."/>
            <person name="Gschloessl B."/>
            <person name="Heesch S."/>
            <person name="Jabbari K."/>
            <person name="Jubin C."/>
            <person name="Kawai H."/>
            <person name="Kimura K."/>
            <person name="Kloareg B."/>
            <person name="Kupper F.C."/>
            <person name="Lang D."/>
            <person name="Le Bail A."/>
            <person name="Leblanc C."/>
            <person name="Lerouge P."/>
            <person name="Lohr M."/>
            <person name="Lopez P.J."/>
            <person name="Martens C."/>
            <person name="Maumus F."/>
            <person name="Michel G."/>
            <person name="Miranda-Saavedra D."/>
            <person name="Morales J."/>
            <person name="Moreau H."/>
            <person name="Motomura T."/>
            <person name="Nagasato C."/>
            <person name="Napoli C.A."/>
            <person name="Nelson D.R."/>
            <person name="Nyvall-Collen P."/>
            <person name="Peters A.F."/>
            <person name="Pommier C."/>
            <person name="Potin P."/>
            <person name="Poulain J."/>
            <person name="Quesneville H."/>
            <person name="Read B."/>
            <person name="Rensing S.A."/>
            <person name="Ritter A."/>
            <person name="Rousvoal S."/>
            <person name="Samanta M."/>
            <person name="Samson G."/>
            <person name="Schroeder D.C."/>
            <person name="Segurens B."/>
            <person name="Strittmatter M."/>
            <person name="Tonon T."/>
            <person name="Tregear J.W."/>
            <person name="Valentin K."/>
            <person name="von Dassow P."/>
            <person name="Yamagishi T."/>
            <person name="Van de Peer Y."/>
            <person name="Wincker P."/>
        </authorList>
    </citation>
    <scope>NUCLEOTIDE SEQUENCE [LARGE SCALE GENOMIC DNA]</scope>
    <source>
        <strain evidence="10">Ec32 / CCAP1310/4</strain>
    </source>
</reference>
<dbReference type="OrthoDB" id="2143914at2759"/>
<dbReference type="GO" id="GO:0042795">
    <property type="term" value="P:snRNA transcription by RNA polymerase II"/>
    <property type="evidence" value="ECO:0007669"/>
    <property type="project" value="TreeGrafter"/>
</dbReference>
<evidence type="ECO:0000256" key="1">
    <source>
        <dbReference type="ARBA" id="ARBA00022737"/>
    </source>
</evidence>
<dbReference type="PANTHER" id="PTHR46621">
    <property type="entry name" value="SNRNA-ACTIVATING PROTEIN COMPLEX SUBUNIT 4"/>
    <property type="match status" value="1"/>
</dbReference>
<organism evidence="9 10">
    <name type="scientific">Ectocarpus siliculosus</name>
    <name type="common">Brown alga</name>
    <name type="synonym">Conferva siliculosa</name>
    <dbReference type="NCBI Taxonomy" id="2880"/>
    <lineage>
        <taxon>Eukaryota</taxon>
        <taxon>Sar</taxon>
        <taxon>Stramenopiles</taxon>
        <taxon>Ochrophyta</taxon>
        <taxon>PX clade</taxon>
        <taxon>Phaeophyceae</taxon>
        <taxon>Ectocarpales</taxon>
        <taxon>Ectocarpaceae</taxon>
        <taxon>Ectocarpus</taxon>
    </lineage>
</organism>
<dbReference type="EMBL" id="FN649760">
    <property type="protein sequence ID" value="CBN77835.1"/>
    <property type="molecule type" value="Genomic_DNA"/>
</dbReference>
<keyword evidence="2" id="KW-0805">Transcription regulation</keyword>
<keyword evidence="4" id="KW-0804">Transcription</keyword>
<dbReference type="AlphaFoldDB" id="D8LSJ8"/>
<sequence length="778" mass="78036">MSLETSSRILRAVSPGGVSPAVWSEFSRGYQALSPDETRSSNMCVRAGATMSTKRQGYQTKTEATEPQPTQQQLFRQLGPSIEAAAGGGLDNPRLKRNKPVKWSAEEDRRLRDAVVRFSEARWKDIASLVETRNHVQCLQRWKKVLKPGLVKGQWSAEEDDRLVGLVEKGFRNWGQVASFMDGRTSKQCRERWCHHLDPAVRKGGYTTEEDELIIFLQGEVGNRWADIAKRLTGRTENAVKIRWKALNRRQRDARNKAAAAAASPAAPTGHRLLPRPAGAGASNDPLSSSSSSSSSLSDAGGRGAVDGREKVTGGMMVGPGGGGGGGKTVARTSSTSSSSSSSSSSAAAAHGGGGSSSSKVASRRQKGGGGGARAALDTPAAASGVAGPGGMSMSFSNLPLSSSLADIKPNLTPAEAGAIHAEQARRSLSYPSAFAAASAATSPSPGYPINDASAGAAATCASLGRIDRPPGVGVGAGFQQESEQAVAGSCCGGGREGGEGKSGRQHWSQKGVGGEASSFDDRAPLTGSGLAAAAAAAASAVSGSGMVPAVKGAAAPEGARTSPSRRYPFASGDGSGGGGGGEERPAGNGGKMEGAGDGGLHRLCAALANVEAMDNMHRRGGGAVAAAPAARTAPSSRASLKRAELEGGGGGKRSDRSTPSGEEEGQQQQHVGGKSPGAAAAGTSRTKRARDDGAEVGKAQVSARGAAAAVEGGGSPSKVASPPAKRAARSPANSDAAVPTSCSPPAAAAAASPAAAPGAAAVAGSLASHDLDTSSSS</sequence>
<dbReference type="Proteomes" id="UP000002630">
    <property type="component" value="Unassembled WGS sequence"/>
</dbReference>
<dbReference type="SUPFAM" id="SSF46689">
    <property type="entry name" value="Homeodomain-like"/>
    <property type="match status" value="2"/>
</dbReference>